<protein>
    <recommendedName>
        <fullName evidence="3">Phage tail tape measure protein domain-containing protein</fullName>
    </recommendedName>
</protein>
<dbReference type="PANTHER" id="PTHR37813:SF1">
    <property type="entry name" value="FELS-2 PROPHAGE PROTEIN"/>
    <property type="match status" value="1"/>
</dbReference>
<dbReference type="NCBIfam" id="TIGR01760">
    <property type="entry name" value="tape_meas_TP901"/>
    <property type="match status" value="1"/>
</dbReference>
<feature type="transmembrane region" description="Helical" evidence="2">
    <location>
        <begin position="381"/>
        <end position="401"/>
    </location>
</feature>
<name>A0A212K422_9BACT</name>
<dbReference type="Pfam" id="PF10145">
    <property type="entry name" value="PhageMin_Tail"/>
    <property type="match status" value="1"/>
</dbReference>
<feature type="transmembrane region" description="Helical" evidence="2">
    <location>
        <begin position="436"/>
        <end position="458"/>
    </location>
</feature>
<proteinExistence type="predicted"/>
<dbReference type="PANTHER" id="PTHR37813">
    <property type="entry name" value="FELS-2 PROPHAGE PROTEIN"/>
    <property type="match status" value="1"/>
</dbReference>
<dbReference type="InterPro" id="IPR010090">
    <property type="entry name" value="Phage_tape_meas"/>
</dbReference>
<dbReference type="AlphaFoldDB" id="A0A212K422"/>
<keyword evidence="2" id="KW-0472">Membrane</keyword>
<accession>A0A212K422</accession>
<feature type="transmembrane region" description="Helical" evidence="2">
    <location>
        <begin position="470"/>
        <end position="491"/>
    </location>
</feature>
<organism evidence="4">
    <name type="scientific">uncultured Desulfovibrio sp</name>
    <dbReference type="NCBI Taxonomy" id="167968"/>
    <lineage>
        <taxon>Bacteria</taxon>
        <taxon>Pseudomonadati</taxon>
        <taxon>Thermodesulfobacteriota</taxon>
        <taxon>Desulfovibrionia</taxon>
        <taxon>Desulfovibrionales</taxon>
        <taxon>Desulfovibrionaceae</taxon>
        <taxon>Desulfovibrio</taxon>
        <taxon>environmental samples</taxon>
    </lineage>
</organism>
<dbReference type="RefSeq" id="WP_227119386.1">
    <property type="nucleotide sequence ID" value="NZ_LT598928.1"/>
</dbReference>
<gene>
    <name evidence="4" type="ORF">KM92DES2_12168</name>
</gene>
<feature type="transmembrane region" description="Helical" evidence="2">
    <location>
        <begin position="407"/>
        <end position="424"/>
    </location>
</feature>
<reference evidence="4" key="1">
    <citation type="submission" date="2016-04" db="EMBL/GenBank/DDBJ databases">
        <authorList>
            <person name="Evans L.H."/>
            <person name="Alamgir A."/>
            <person name="Owens N."/>
            <person name="Weber N.D."/>
            <person name="Virtaneva K."/>
            <person name="Barbian K."/>
            <person name="Babar A."/>
            <person name="Rosenke K."/>
        </authorList>
    </citation>
    <scope>NUCLEOTIDE SEQUENCE</scope>
    <source>
        <strain evidence="4">92-2</strain>
    </source>
</reference>
<keyword evidence="2" id="KW-0812">Transmembrane</keyword>
<sequence length="630" mass="66581">MSALQKLMFAIGVSDQGSAKILGFQKAIDRTCRSVRQDFEGIKAGALSAAGAGMSLYQMVNPAVDFNRAVGEVRSLGTGEDALAYLQTSAKQFAVQYGGSAAEVVRSSYDIQSAIAGLEGKELGTFAMASATLAKGTKADAATITAYMGTMYGIYKQQADKMGRAQWVEQLAGRTAYAVQIFKTTGMEMSAAFTALGANAQAAGISAQEQMSVLGMLQSTMSGSEAGTKYKAFLAGVGSAQKELGLKFTDKSGNMLGMDTILEKIKGKFGDTLSVKESDQLKKAFGSDEAVSLIKLLLNDTTNLKKNIADIGRINNMDQAKKMAQSMTDVWARLGGAWDVVRITFAQRMLPTIEKVTDKIVGFLKYIQKCMDIAPGLTGKLGLIVVGAIALAGVMGILGLVVAANKLAFLGLTTIFGPLIGLLGKLKMLFVFVKTAVWVFAFAGTYLAMVFKMMAVGALKFGAALLANPITWVVLGIMALVGAVVALVYYWSDLVAWFSNTSWGQGLITMFQDLRQWWNDLTASFTDGTWIQTLMGLLDTLMAPLRSLGDGIGWIGEKLGIISGEGPKIEASGVGALAAPRQSQILPGGVAGQISNATNNSGKTVTIGSITIQPQTMPSLDDFDGLGYLG</sequence>
<feature type="domain" description="Phage tail tape measure protein" evidence="3">
    <location>
        <begin position="88"/>
        <end position="286"/>
    </location>
</feature>
<keyword evidence="1" id="KW-1188">Viral release from host cell</keyword>
<evidence type="ECO:0000256" key="1">
    <source>
        <dbReference type="ARBA" id="ARBA00022612"/>
    </source>
</evidence>
<evidence type="ECO:0000256" key="2">
    <source>
        <dbReference type="SAM" id="Phobius"/>
    </source>
</evidence>
<evidence type="ECO:0000313" key="4">
    <source>
        <dbReference type="EMBL" id="SBW06275.1"/>
    </source>
</evidence>
<keyword evidence="2" id="KW-1133">Transmembrane helix</keyword>
<evidence type="ECO:0000259" key="3">
    <source>
        <dbReference type="Pfam" id="PF10145"/>
    </source>
</evidence>
<dbReference type="EMBL" id="FLUP01000001">
    <property type="protein sequence ID" value="SBW06275.1"/>
    <property type="molecule type" value="Genomic_DNA"/>
</dbReference>